<feature type="domain" description="Guanylate kinase-like" evidence="5">
    <location>
        <begin position="105"/>
        <end position="351"/>
    </location>
</feature>
<evidence type="ECO:0000256" key="3">
    <source>
        <dbReference type="ARBA" id="ARBA00022777"/>
    </source>
</evidence>
<dbReference type="GO" id="GO:0005829">
    <property type="term" value="C:cytosol"/>
    <property type="evidence" value="ECO:0007669"/>
    <property type="project" value="TreeGrafter"/>
</dbReference>
<comment type="caution">
    <text evidence="6">The sequence shown here is derived from an EMBL/GenBank/DDBJ whole genome shotgun (WGS) entry which is preliminary data.</text>
</comment>
<keyword evidence="3" id="KW-0418">Kinase</keyword>
<dbReference type="Gene3D" id="3.40.50.300">
    <property type="entry name" value="P-loop containing nucleotide triphosphate hydrolases"/>
    <property type="match status" value="1"/>
</dbReference>
<dbReference type="EMBL" id="CAJVPJ010000073">
    <property type="protein sequence ID" value="CAG8472323.1"/>
    <property type="molecule type" value="Genomic_DNA"/>
</dbReference>
<evidence type="ECO:0000256" key="2">
    <source>
        <dbReference type="ARBA" id="ARBA00022679"/>
    </source>
</evidence>
<evidence type="ECO:0000256" key="1">
    <source>
        <dbReference type="ARBA" id="ARBA00005790"/>
    </source>
</evidence>
<dbReference type="InterPro" id="IPR020590">
    <property type="entry name" value="Guanylate_kinase_CS"/>
</dbReference>
<sequence length="361" mass="40301">MNNSTLINASTNDSEPPAYSQLPVTAPPAARLPVQNPYAEMLPTYEHAKVDMPPSYPIPKYADSPFDAPIEPQEPWPLTKKLYISGFVFWPLCEVQSLAVKGHRPVVVVVSGPSGTGKSTLLKRLFQEYPDYFGFSVSHTTRSPRPGEEDGKHYHFVSRDEFLSLVSQNKFIEYTEFSKNLYGTSIKAVKDVEDSGKICILDIELQVRVAKKVVGMGHQLMKGDRHKPNPIGSIPVINHLFISFPSGYNLSLPPPHFSSLPITSNTFQGVKAVKSKSSLLDARFLFVAPPSLEVLEQRLRGRGTETEESIKTRLKVAEEELAYANQEGAHDLIVVNDVLDEAYEKFKAFIVETYESKFKKG</sequence>
<dbReference type="PANTHER" id="PTHR23117:SF13">
    <property type="entry name" value="GUANYLATE KINASE"/>
    <property type="match status" value="1"/>
</dbReference>
<gene>
    <name evidence="6" type="ORF">POCULU_LOCUS1105</name>
</gene>
<reference evidence="6" key="1">
    <citation type="submission" date="2021-06" db="EMBL/GenBank/DDBJ databases">
        <authorList>
            <person name="Kallberg Y."/>
            <person name="Tangrot J."/>
            <person name="Rosling A."/>
        </authorList>
    </citation>
    <scope>NUCLEOTIDE SEQUENCE</scope>
    <source>
        <strain evidence="6">IA702</strain>
    </source>
</reference>
<dbReference type="InterPro" id="IPR027417">
    <property type="entry name" value="P-loop_NTPase"/>
</dbReference>
<dbReference type="CDD" id="cd00071">
    <property type="entry name" value="GMPK"/>
    <property type="match status" value="1"/>
</dbReference>
<dbReference type="InterPro" id="IPR008145">
    <property type="entry name" value="GK/Ca_channel_bsu"/>
</dbReference>
<accession>A0A9N8Z4N2</accession>
<dbReference type="Proteomes" id="UP000789572">
    <property type="component" value="Unassembled WGS sequence"/>
</dbReference>
<feature type="compositionally biased region" description="Polar residues" evidence="4">
    <location>
        <begin position="1"/>
        <end position="14"/>
    </location>
</feature>
<dbReference type="PROSITE" id="PS50052">
    <property type="entry name" value="GUANYLATE_KINASE_2"/>
    <property type="match status" value="1"/>
</dbReference>
<dbReference type="SUPFAM" id="SSF52540">
    <property type="entry name" value="P-loop containing nucleoside triphosphate hydrolases"/>
    <property type="match status" value="1"/>
</dbReference>
<evidence type="ECO:0000313" key="7">
    <source>
        <dbReference type="Proteomes" id="UP000789572"/>
    </source>
</evidence>
<name>A0A9N8Z4N2_9GLOM</name>
<keyword evidence="2" id="KW-0808">Transferase</keyword>
<protein>
    <submittedName>
        <fullName evidence="6">2051_t:CDS:1</fullName>
    </submittedName>
</protein>
<dbReference type="InterPro" id="IPR008144">
    <property type="entry name" value="Guanylate_kin-like_dom"/>
</dbReference>
<evidence type="ECO:0000259" key="5">
    <source>
        <dbReference type="PROSITE" id="PS50052"/>
    </source>
</evidence>
<evidence type="ECO:0000256" key="4">
    <source>
        <dbReference type="SAM" id="MobiDB-lite"/>
    </source>
</evidence>
<evidence type="ECO:0000313" key="6">
    <source>
        <dbReference type="EMBL" id="CAG8472323.1"/>
    </source>
</evidence>
<comment type="similarity">
    <text evidence="1">Belongs to the guanylate kinase family.</text>
</comment>
<dbReference type="GO" id="GO:0004385">
    <property type="term" value="F:GMP kinase activity"/>
    <property type="evidence" value="ECO:0007669"/>
    <property type="project" value="TreeGrafter"/>
</dbReference>
<proteinExistence type="inferred from homology"/>
<organism evidence="6 7">
    <name type="scientific">Paraglomus occultum</name>
    <dbReference type="NCBI Taxonomy" id="144539"/>
    <lineage>
        <taxon>Eukaryota</taxon>
        <taxon>Fungi</taxon>
        <taxon>Fungi incertae sedis</taxon>
        <taxon>Mucoromycota</taxon>
        <taxon>Glomeromycotina</taxon>
        <taxon>Glomeromycetes</taxon>
        <taxon>Paraglomerales</taxon>
        <taxon>Paraglomeraceae</taxon>
        <taxon>Paraglomus</taxon>
    </lineage>
</organism>
<dbReference type="OrthoDB" id="6334211at2759"/>
<dbReference type="SMART" id="SM00072">
    <property type="entry name" value="GuKc"/>
    <property type="match status" value="1"/>
</dbReference>
<keyword evidence="7" id="KW-1185">Reference proteome</keyword>
<feature type="region of interest" description="Disordered" evidence="4">
    <location>
        <begin position="1"/>
        <end position="22"/>
    </location>
</feature>
<dbReference type="PANTHER" id="PTHR23117">
    <property type="entry name" value="GUANYLATE KINASE-RELATED"/>
    <property type="match status" value="1"/>
</dbReference>
<dbReference type="AlphaFoldDB" id="A0A9N8Z4N2"/>
<dbReference type="Pfam" id="PF00625">
    <property type="entry name" value="Guanylate_kin"/>
    <property type="match status" value="2"/>
</dbReference>
<dbReference type="PROSITE" id="PS00856">
    <property type="entry name" value="GUANYLATE_KINASE_1"/>
    <property type="match status" value="1"/>
</dbReference>